<dbReference type="SUPFAM" id="SSF57783">
    <property type="entry name" value="Zinc beta-ribbon"/>
    <property type="match status" value="1"/>
</dbReference>
<dbReference type="Proteomes" id="UP001223336">
    <property type="component" value="Unassembled WGS sequence"/>
</dbReference>
<evidence type="ECO:0000259" key="3">
    <source>
        <dbReference type="Pfam" id="PF08273"/>
    </source>
</evidence>
<evidence type="ECO:0000313" key="5">
    <source>
        <dbReference type="EMBL" id="WML87262.1"/>
    </source>
</evidence>
<feature type="compositionally biased region" description="Polar residues" evidence="2">
    <location>
        <begin position="26"/>
        <end position="37"/>
    </location>
</feature>
<name>A0AA51QZR3_9GAMM</name>
<dbReference type="GO" id="GO:0004386">
    <property type="term" value="F:helicase activity"/>
    <property type="evidence" value="ECO:0007669"/>
    <property type="project" value="InterPro"/>
</dbReference>
<evidence type="ECO:0000313" key="6">
    <source>
        <dbReference type="Proteomes" id="UP001223336"/>
    </source>
</evidence>
<keyword evidence="6" id="KW-1185">Reference proteome</keyword>
<organism evidence="5">
    <name type="scientific">Thiothrix subterranea</name>
    <dbReference type="NCBI Taxonomy" id="2735563"/>
    <lineage>
        <taxon>Bacteria</taxon>
        <taxon>Pseudomonadati</taxon>
        <taxon>Pseudomonadota</taxon>
        <taxon>Gammaproteobacteria</taxon>
        <taxon>Thiotrichales</taxon>
        <taxon>Thiotrichaceae</taxon>
        <taxon>Thiothrix</taxon>
    </lineage>
</organism>
<dbReference type="EMBL" id="CP133217">
    <property type="protein sequence ID" value="WML87262.1"/>
    <property type="molecule type" value="Genomic_DNA"/>
</dbReference>
<dbReference type="AlphaFoldDB" id="A0AA51QZR3"/>
<gene>
    <name evidence="4" type="ORF">RCC75_19985</name>
    <name evidence="5" type="ORF">RCG00_02625</name>
</gene>
<feature type="coiled-coil region" evidence="1">
    <location>
        <begin position="142"/>
        <end position="174"/>
    </location>
</feature>
<evidence type="ECO:0000313" key="4">
    <source>
        <dbReference type="EMBL" id="MDQ5770820.1"/>
    </source>
</evidence>
<evidence type="ECO:0000256" key="1">
    <source>
        <dbReference type="SAM" id="Coils"/>
    </source>
</evidence>
<dbReference type="GO" id="GO:0008270">
    <property type="term" value="F:zinc ion binding"/>
    <property type="evidence" value="ECO:0007669"/>
    <property type="project" value="InterPro"/>
</dbReference>
<dbReference type="InterPro" id="IPR013237">
    <property type="entry name" value="Phage_T7_Gp4_N"/>
</dbReference>
<dbReference type="Pfam" id="PF08273">
    <property type="entry name" value="Zn_Ribbon_Prim"/>
    <property type="match status" value="1"/>
</dbReference>
<feature type="domain" description="DNA primase/helicase Gp4 N-terminal Bacteriophage T7-like" evidence="3">
    <location>
        <begin position="75"/>
        <end position="115"/>
    </location>
</feature>
<dbReference type="Proteomes" id="UP001229862">
    <property type="component" value="Chromosome"/>
</dbReference>
<sequence length="238" mass="26515">MIQTAAGALSPPPKRGNPDSYHTAKASKSSKNYTANNSKMTAKNQQFSFSELQLLMRGKWAGYHGSVGIIQHKIGKQVGCQGCGGEDRFSFQKDYPETGRWFCRQGGDPTGGDGFALLHHIYGWTPQQQLQSVADYLGLSKIDDKEKKALRLTAEKQAKELQAAIAKKDEQARRDSNVLTMLENLIDEIRHRQYLQHQAVRFNGGYIAEPTIDEVTTAQELNAAILEAYAHKRGVDYV</sequence>
<protein>
    <submittedName>
        <fullName evidence="5">Primase-helicase zinc-binding domain-containing protein</fullName>
    </submittedName>
</protein>
<keyword evidence="1" id="KW-0175">Coiled coil</keyword>
<reference evidence="5 6" key="1">
    <citation type="submission" date="2023-08" db="EMBL/GenBank/DDBJ databases">
        <title>New molecular markers tilS and rpoB for phylogenetic and monitoring studies of the genus Thiothrix biodiversity.</title>
        <authorList>
            <person name="Ravin N.V."/>
            <person name="Smolyakov D."/>
            <person name="Markov N.D."/>
            <person name="Beletsky A.V."/>
            <person name="Mardanov A.V."/>
            <person name="Rudenko T.S."/>
            <person name="Grabovich M.Y."/>
        </authorList>
    </citation>
    <scope>NUCLEOTIDE SEQUENCE</scope>
    <source>
        <strain evidence="5">DNT52</strain>
        <strain evidence="4 6">H33</strain>
    </source>
</reference>
<dbReference type="EMBL" id="JAVFKN010000041">
    <property type="protein sequence ID" value="MDQ5770820.1"/>
    <property type="molecule type" value="Genomic_DNA"/>
</dbReference>
<dbReference type="RefSeq" id="WP_308136486.1">
    <property type="nucleotide sequence ID" value="NZ_CP133217.1"/>
</dbReference>
<feature type="region of interest" description="Disordered" evidence="2">
    <location>
        <begin position="1"/>
        <end position="37"/>
    </location>
</feature>
<evidence type="ECO:0000256" key="2">
    <source>
        <dbReference type="SAM" id="MobiDB-lite"/>
    </source>
</evidence>
<proteinExistence type="predicted"/>
<accession>A0AA51QZR3</accession>